<dbReference type="OrthoDB" id="9127144at2"/>
<dbReference type="PANTHER" id="PTHR43792">
    <property type="entry name" value="GNAT FAMILY, PUTATIVE (AFU_ORTHOLOGUE AFUA_3G00765)-RELATED-RELATED"/>
    <property type="match status" value="1"/>
</dbReference>
<dbReference type="KEGG" id="bko:CKF48_15575"/>
<name>A0A248TK50_9BACI</name>
<evidence type="ECO:0000259" key="1">
    <source>
        <dbReference type="PROSITE" id="PS51186"/>
    </source>
</evidence>
<protein>
    <recommendedName>
        <fullName evidence="1">N-acetyltransferase domain-containing protein</fullName>
    </recommendedName>
</protein>
<dbReference type="SUPFAM" id="SSF55729">
    <property type="entry name" value="Acyl-CoA N-acyltransferases (Nat)"/>
    <property type="match status" value="1"/>
</dbReference>
<evidence type="ECO:0000313" key="3">
    <source>
        <dbReference type="Proteomes" id="UP000215137"/>
    </source>
</evidence>
<dbReference type="Gene3D" id="1.10.287.900">
    <property type="entry name" value="The crystal structure of the spermine/spermidine acetyltransferase from enterococcus faecali"/>
    <property type="match status" value="1"/>
</dbReference>
<feature type="domain" description="N-acetyltransferase" evidence="1">
    <location>
        <begin position="4"/>
        <end position="149"/>
    </location>
</feature>
<sequence>MSEIHLTAITKENWYEVASLHVTTEQSKFVESNATSIIQQQFEPTLQTYAITVNQQIIGFVMYNRQLEELNGYWIYRIMICDSHQQKGYAKQALKLIVTEMKQLARKPLIIAGIHRENHASIALFKAVGFINSGHHFGKETAYILSINE</sequence>
<dbReference type="AlphaFoldDB" id="A0A248TK50"/>
<dbReference type="InterPro" id="IPR000182">
    <property type="entry name" value="GNAT_dom"/>
</dbReference>
<dbReference type="Pfam" id="PF00583">
    <property type="entry name" value="Acetyltransf_1"/>
    <property type="match status" value="1"/>
</dbReference>
<proteinExistence type="predicted"/>
<dbReference type="Proteomes" id="UP000215137">
    <property type="component" value="Chromosome"/>
</dbReference>
<dbReference type="RefSeq" id="WP_095372147.1">
    <property type="nucleotide sequence ID" value="NZ_CP022983.1"/>
</dbReference>
<keyword evidence="3" id="KW-1185">Reference proteome</keyword>
<accession>A0A248TK50</accession>
<dbReference type="InterPro" id="IPR051531">
    <property type="entry name" value="N-acetyltransferase"/>
</dbReference>
<organism evidence="2 3">
    <name type="scientific">Cytobacillus kochii</name>
    <dbReference type="NCBI Taxonomy" id="859143"/>
    <lineage>
        <taxon>Bacteria</taxon>
        <taxon>Bacillati</taxon>
        <taxon>Bacillota</taxon>
        <taxon>Bacilli</taxon>
        <taxon>Bacillales</taxon>
        <taxon>Bacillaceae</taxon>
        <taxon>Cytobacillus</taxon>
    </lineage>
</organism>
<dbReference type="CDD" id="cd04301">
    <property type="entry name" value="NAT_SF"/>
    <property type="match status" value="1"/>
</dbReference>
<dbReference type="InterPro" id="IPR027455">
    <property type="entry name" value="Sper_AcTfrase_N"/>
</dbReference>
<dbReference type="InterPro" id="IPR016181">
    <property type="entry name" value="Acyl_CoA_acyltransferase"/>
</dbReference>
<dbReference type="GO" id="GO:0016747">
    <property type="term" value="F:acyltransferase activity, transferring groups other than amino-acyl groups"/>
    <property type="evidence" value="ECO:0007669"/>
    <property type="project" value="InterPro"/>
</dbReference>
<dbReference type="PROSITE" id="PS51186">
    <property type="entry name" value="GNAT"/>
    <property type="match status" value="1"/>
</dbReference>
<dbReference type="EMBL" id="CP022983">
    <property type="protein sequence ID" value="ASV68577.1"/>
    <property type="molecule type" value="Genomic_DNA"/>
</dbReference>
<reference evidence="2 3" key="1">
    <citation type="submission" date="2017-08" db="EMBL/GenBank/DDBJ databases">
        <title>Complete Genome Sequence of Bacillus kochii Oregon-R-modENCODE STRAIN BDGP4, isolated from Drosophila melanogaster gut.</title>
        <authorList>
            <person name="Wan K.H."/>
            <person name="Yu C."/>
            <person name="Park S."/>
            <person name="Hammonds A.S."/>
            <person name="Booth B.W."/>
            <person name="Celniker S.E."/>
        </authorList>
    </citation>
    <scope>NUCLEOTIDE SEQUENCE [LARGE SCALE GENOMIC DNA]</scope>
    <source>
        <strain evidence="2 3">BDGP4</strain>
    </source>
</reference>
<dbReference type="Gene3D" id="3.40.630.30">
    <property type="match status" value="1"/>
</dbReference>
<gene>
    <name evidence="2" type="ORF">CKF48_15575</name>
</gene>
<evidence type="ECO:0000313" key="2">
    <source>
        <dbReference type="EMBL" id="ASV68577.1"/>
    </source>
</evidence>